<keyword evidence="3" id="KW-1185">Reference proteome</keyword>
<dbReference type="AlphaFoldDB" id="A0A923SX98"/>
<sequence>MDIVLAAAICLGILGVGEMVSSFTKAFVPSMAAALILYMILTWIGMPTRFPEESGFAYIGELSMLFLIVHLGTSVPPGDYIKEIKSVIIAIAALAGGLITTVGIGGLLFGFDKMLAGAGAACGGGAIAGILAIQKLTDLGVVALIGIPAIIMCTVDLYGQPIASIMLKKFTGRLRAQDQYLLEAAARKSAPKEERLTADGVPYGSEDNPSRKIRCWVPRKLEEDGFVLFELAILSLGAYWLANLTGVSNCIYAFFLGLIGCAVGALRMNLLDRSHSYGFVISVFIIWIMQSINDCTPQALLASLLPVVATLVLATLGLALGGGICGKLLGYDFWLSAAAGMGLMFLMPGVMIVTTEVTRRSARNEEEAKFMFDSAAPCMYIVANAGYIMGVAITVSCLLNLLKFF</sequence>
<dbReference type="InterPro" id="IPR049576">
    <property type="entry name" value="HDC-like"/>
</dbReference>
<keyword evidence="1" id="KW-1133">Transmembrane helix</keyword>
<evidence type="ECO:0000256" key="1">
    <source>
        <dbReference type="SAM" id="Phobius"/>
    </source>
</evidence>
<feature type="transmembrane region" description="Helical" evidence="1">
    <location>
        <begin position="251"/>
        <end position="270"/>
    </location>
</feature>
<feature type="transmembrane region" description="Helical" evidence="1">
    <location>
        <begin position="56"/>
        <end position="75"/>
    </location>
</feature>
<gene>
    <name evidence="2" type="ORF">H9L42_15025</name>
</gene>
<organism evidence="2 3">
    <name type="scientific">Zhenpiania hominis</name>
    <dbReference type="NCBI Taxonomy" id="2763644"/>
    <lineage>
        <taxon>Bacteria</taxon>
        <taxon>Bacillati</taxon>
        <taxon>Bacillota</taxon>
        <taxon>Clostridia</taxon>
        <taxon>Peptostreptococcales</taxon>
        <taxon>Anaerovoracaceae</taxon>
        <taxon>Zhenpiania</taxon>
    </lineage>
</organism>
<feature type="transmembrane region" description="Helical" evidence="1">
    <location>
        <begin position="333"/>
        <end position="354"/>
    </location>
</feature>
<feature type="transmembrane region" description="Helical" evidence="1">
    <location>
        <begin position="27"/>
        <end position="44"/>
    </location>
</feature>
<feature type="transmembrane region" description="Helical" evidence="1">
    <location>
        <begin position="87"/>
        <end position="108"/>
    </location>
</feature>
<evidence type="ECO:0000313" key="2">
    <source>
        <dbReference type="EMBL" id="MBC6681133.1"/>
    </source>
</evidence>
<protein>
    <submittedName>
        <fullName evidence="2">Uncharacterized protein</fullName>
    </submittedName>
</protein>
<evidence type="ECO:0000313" key="3">
    <source>
        <dbReference type="Proteomes" id="UP000602647"/>
    </source>
</evidence>
<accession>A0A923SX98</accession>
<keyword evidence="1" id="KW-0472">Membrane</keyword>
<reference evidence="2" key="1">
    <citation type="submission" date="2020-08" db="EMBL/GenBank/DDBJ databases">
        <title>Genome public.</title>
        <authorList>
            <person name="Liu C."/>
            <person name="Sun Q."/>
        </authorList>
    </citation>
    <scope>NUCLEOTIDE SEQUENCE</scope>
    <source>
        <strain evidence="2">BX12</strain>
    </source>
</reference>
<dbReference type="CDD" id="cd21416">
    <property type="entry name" value="HDC_protein"/>
    <property type="match status" value="1"/>
</dbReference>
<dbReference type="RefSeq" id="WP_187304231.1">
    <property type="nucleotide sequence ID" value="NZ_JACRYT010000026.1"/>
</dbReference>
<name>A0A923SX98_9FIRM</name>
<feature type="transmembrane region" description="Helical" evidence="1">
    <location>
        <begin position="374"/>
        <end position="402"/>
    </location>
</feature>
<feature type="transmembrane region" description="Helical" evidence="1">
    <location>
        <begin position="299"/>
        <end position="321"/>
    </location>
</feature>
<feature type="transmembrane region" description="Helical" evidence="1">
    <location>
        <begin position="277"/>
        <end position="293"/>
    </location>
</feature>
<comment type="caution">
    <text evidence="2">The sequence shown here is derived from an EMBL/GenBank/DDBJ whole genome shotgun (WGS) entry which is preliminary data.</text>
</comment>
<feature type="transmembrane region" description="Helical" evidence="1">
    <location>
        <begin position="115"/>
        <end position="133"/>
    </location>
</feature>
<dbReference type="EMBL" id="JACRYT010000026">
    <property type="protein sequence ID" value="MBC6681133.1"/>
    <property type="molecule type" value="Genomic_DNA"/>
</dbReference>
<feature type="transmembrane region" description="Helical" evidence="1">
    <location>
        <begin position="139"/>
        <end position="159"/>
    </location>
</feature>
<dbReference type="Proteomes" id="UP000602647">
    <property type="component" value="Unassembled WGS sequence"/>
</dbReference>
<proteinExistence type="predicted"/>
<keyword evidence="1" id="KW-0812">Transmembrane</keyword>